<comment type="function">
    <text evidence="2">Probable oxidoreductase that may play a role as regulator of mitochondrial function.</text>
</comment>
<feature type="non-terminal residue" evidence="6">
    <location>
        <position position="1"/>
    </location>
</feature>
<dbReference type="InterPro" id="IPR036188">
    <property type="entry name" value="FAD/NAD-bd_sf"/>
</dbReference>
<evidence type="ECO:0000256" key="1">
    <source>
        <dbReference type="ARBA" id="ARBA00004305"/>
    </source>
</evidence>
<protein>
    <recommendedName>
        <fullName evidence="4">Pyridine nucleotide-disulfide oxidoreductase domain-containing protein 2</fullName>
    </recommendedName>
</protein>
<dbReference type="GO" id="GO:0016491">
    <property type="term" value="F:oxidoreductase activity"/>
    <property type="evidence" value="ECO:0007669"/>
    <property type="project" value="InterPro"/>
</dbReference>
<comment type="subunit">
    <text evidence="3">Interacts with COX5B; this interaction may contribute to localize PYROXD2 to the inner face of the inner mitochondrial membrane.</text>
</comment>
<evidence type="ECO:0000256" key="2">
    <source>
        <dbReference type="ARBA" id="ARBA00037217"/>
    </source>
</evidence>
<accession>A0A381PLT2</accession>
<dbReference type="PANTHER" id="PTHR10668:SF103">
    <property type="entry name" value="PYRIDINE NUCLEOTIDE-DISULFIDE OXIDOREDUCTASE DOMAIN-CONTAINING PROTEIN 2"/>
    <property type="match status" value="1"/>
</dbReference>
<evidence type="ECO:0000256" key="3">
    <source>
        <dbReference type="ARBA" id="ARBA00038825"/>
    </source>
</evidence>
<dbReference type="InterPro" id="IPR002937">
    <property type="entry name" value="Amino_oxidase"/>
</dbReference>
<sequence>VLVLEANESLGGAATTRKFADNYAVSGCAHWLFQLNPRVASDLGLAKHGLKLAARNLDTIALAENGNHLTIKSDGVEGGELSGKDQRAYQSFNRQMLKFSKLLANAFERRAPKLLDSNLTDRMTLAKLGLGMKMLGKEDMRDLLRLALINIYDVMEENFDNELLKAAISVDGVLGSHMGPRSPNTVFGYLYRRLGDIYGFKGPAVVEGGMGALGTALATSAMARGVDIQTKSRVGKINLVLDKVTGVTLTSGEVFHAKIVVSNADPKSTLEKLVGFKNLETGIVRRVSNIRMRGSAAKLHLALNGMPNFGGLTDSQKGQRLLIAPSMNYIEQAFNSAKYGEYSTNPVLDISIPSVHDKSLAPEGAHVLSAIIQFAPHDLRGGWEKAREPFKNLVIDNINKYVPGIKEQIIKSELLTPEDLEGEFNMSGGHWHHGEISLDQIMMMRPFPGASQYATSVNGLFLCGAGAHPGGGVMGLAGKNAAKEIIKRGKAA</sequence>
<feature type="domain" description="Amine oxidase" evidence="5">
    <location>
        <begin position="1"/>
        <end position="486"/>
    </location>
</feature>
<evidence type="ECO:0000259" key="5">
    <source>
        <dbReference type="Pfam" id="PF01593"/>
    </source>
</evidence>
<name>A0A381PLT2_9ZZZZ</name>
<dbReference type="GO" id="GO:0005759">
    <property type="term" value="C:mitochondrial matrix"/>
    <property type="evidence" value="ECO:0007669"/>
    <property type="project" value="UniProtKB-SubCell"/>
</dbReference>
<organism evidence="6">
    <name type="scientific">marine metagenome</name>
    <dbReference type="NCBI Taxonomy" id="408172"/>
    <lineage>
        <taxon>unclassified sequences</taxon>
        <taxon>metagenomes</taxon>
        <taxon>ecological metagenomes</taxon>
    </lineage>
</organism>
<dbReference type="Pfam" id="PF01593">
    <property type="entry name" value="Amino_oxidase"/>
    <property type="match status" value="1"/>
</dbReference>
<reference evidence="6" key="1">
    <citation type="submission" date="2018-05" db="EMBL/GenBank/DDBJ databases">
        <authorList>
            <person name="Lanie J.A."/>
            <person name="Ng W.-L."/>
            <person name="Kazmierczak K.M."/>
            <person name="Andrzejewski T.M."/>
            <person name="Davidsen T.M."/>
            <person name="Wayne K.J."/>
            <person name="Tettelin H."/>
            <person name="Glass J.I."/>
            <person name="Rusch D."/>
            <person name="Podicherti R."/>
            <person name="Tsui H.-C.T."/>
            <person name="Winkler M.E."/>
        </authorList>
    </citation>
    <scope>NUCLEOTIDE SEQUENCE</scope>
</reference>
<comment type="subcellular location">
    <subcellularLocation>
        <location evidence="1">Mitochondrion matrix</location>
    </subcellularLocation>
</comment>
<evidence type="ECO:0000313" key="6">
    <source>
        <dbReference type="EMBL" id="SUZ67009.1"/>
    </source>
</evidence>
<dbReference type="EMBL" id="UINC01001000">
    <property type="protein sequence ID" value="SUZ67009.1"/>
    <property type="molecule type" value="Genomic_DNA"/>
</dbReference>
<dbReference type="AlphaFoldDB" id="A0A381PLT2"/>
<dbReference type="PANTHER" id="PTHR10668">
    <property type="entry name" value="PHYTOENE DEHYDROGENASE"/>
    <property type="match status" value="1"/>
</dbReference>
<dbReference type="Gene3D" id="3.50.50.60">
    <property type="entry name" value="FAD/NAD(P)-binding domain"/>
    <property type="match status" value="1"/>
</dbReference>
<gene>
    <name evidence="6" type="ORF">METZ01_LOCUS19863</name>
</gene>
<evidence type="ECO:0000256" key="4">
    <source>
        <dbReference type="ARBA" id="ARBA00040298"/>
    </source>
</evidence>
<proteinExistence type="predicted"/>
<dbReference type="SUPFAM" id="SSF51905">
    <property type="entry name" value="FAD/NAD(P)-binding domain"/>
    <property type="match status" value="1"/>
</dbReference>